<dbReference type="RefSeq" id="WP_198821145.1">
    <property type="nucleotide sequence ID" value="NZ_JAEKCZ010000003.1"/>
</dbReference>
<evidence type="ECO:0000256" key="1">
    <source>
        <dbReference type="ARBA" id="ARBA00001298"/>
    </source>
</evidence>
<dbReference type="Pfam" id="PF05523">
    <property type="entry name" value="FdtA"/>
    <property type="match status" value="1"/>
</dbReference>
<dbReference type="CDD" id="cd00438">
    <property type="entry name" value="cupin_RmlC"/>
    <property type="match status" value="1"/>
</dbReference>
<evidence type="ECO:0000256" key="2">
    <source>
        <dbReference type="ARBA" id="ARBA00001997"/>
    </source>
</evidence>
<dbReference type="Pfam" id="PF00908">
    <property type="entry name" value="dTDP_sugar_isom"/>
    <property type="match status" value="1"/>
</dbReference>
<proteinExistence type="inferred from homology"/>
<comment type="pathway">
    <text evidence="7">Carbohydrate biosynthesis; dTDP-L-rhamnose biosynthesis.</text>
</comment>
<evidence type="ECO:0000256" key="6">
    <source>
        <dbReference type="PIRSR" id="PIRSR600888-3"/>
    </source>
</evidence>
<dbReference type="PANTHER" id="PTHR21047:SF2">
    <property type="entry name" value="THYMIDINE DIPHOSPHO-4-KETO-RHAMNOSE 3,5-EPIMERASE"/>
    <property type="match status" value="1"/>
</dbReference>
<dbReference type="InterPro" id="IPR008894">
    <property type="entry name" value="QdtA_cupin_dom"/>
</dbReference>
<evidence type="ECO:0000259" key="8">
    <source>
        <dbReference type="Pfam" id="PF05523"/>
    </source>
</evidence>
<feature type="site" description="Participates in a stacking interaction with the thymidine ring of dTDP-4-oxo-6-deoxyglucose" evidence="6">
    <location>
        <position position="143"/>
    </location>
</feature>
<comment type="similarity">
    <text evidence="7">Belongs to the dTDP-4-dehydrorhamnose 3,5-epimerase family.</text>
</comment>
<dbReference type="GO" id="GO:0008830">
    <property type="term" value="F:dTDP-4-dehydrorhamnose 3,5-epimerase activity"/>
    <property type="evidence" value="ECO:0007669"/>
    <property type="project" value="UniProtKB-UniRule"/>
</dbReference>
<evidence type="ECO:0000256" key="5">
    <source>
        <dbReference type="PIRSR" id="PIRSR600888-1"/>
    </source>
</evidence>
<dbReference type="PANTHER" id="PTHR21047">
    <property type="entry name" value="DTDP-6-DEOXY-D-GLUCOSE-3,5 EPIMERASE"/>
    <property type="match status" value="1"/>
</dbReference>
<comment type="function">
    <text evidence="2 7">Catalyzes the epimerization of the C3' and C5'positions of dTDP-6-deoxy-D-xylo-4-hexulose, forming dTDP-6-deoxy-L-lyxo-4-hexulose.</text>
</comment>
<accession>A0A8I1FNT7</accession>
<dbReference type="InterPro" id="IPR000888">
    <property type="entry name" value="RmlC-like"/>
</dbReference>
<dbReference type="GO" id="GO:0019305">
    <property type="term" value="P:dTDP-rhamnose biosynthetic process"/>
    <property type="evidence" value="ECO:0007669"/>
    <property type="project" value="UniProtKB-UniRule"/>
</dbReference>
<dbReference type="Gene3D" id="2.60.120.10">
    <property type="entry name" value="Jelly Rolls"/>
    <property type="match status" value="2"/>
</dbReference>
<comment type="catalytic activity">
    <reaction evidence="1 7">
        <text>dTDP-4-dehydro-6-deoxy-alpha-D-glucose = dTDP-4-dehydro-beta-L-rhamnose</text>
        <dbReference type="Rhea" id="RHEA:16969"/>
        <dbReference type="ChEBI" id="CHEBI:57649"/>
        <dbReference type="ChEBI" id="CHEBI:62830"/>
        <dbReference type="EC" id="5.1.3.13"/>
    </reaction>
</comment>
<organism evidence="9 10">
    <name type="scientific">Pseudomonas psychrophila</name>
    <dbReference type="NCBI Taxonomy" id="122355"/>
    <lineage>
        <taxon>Bacteria</taxon>
        <taxon>Pseudomonadati</taxon>
        <taxon>Pseudomonadota</taxon>
        <taxon>Gammaproteobacteria</taxon>
        <taxon>Pseudomonadales</taxon>
        <taxon>Pseudomonadaceae</taxon>
        <taxon>Pseudomonas</taxon>
    </lineage>
</organism>
<dbReference type="InterPro" id="IPR011051">
    <property type="entry name" value="RmlC_Cupin_sf"/>
</dbReference>
<dbReference type="InterPro" id="IPR014710">
    <property type="entry name" value="RmlC-like_jellyroll"/>
</dbReference>
<dbReference type="SUPFAM" id="SSF51182">
    <property type="entry name" value="RmlC-like cupins"/>
    <property type="match status" value="2"/>
</dbReference>
<feature type="domain" description="Sugar 3,4-ketoisomerase QdtA cupin" evidence="8">
    <location>
        <begin position="197"/>
        <end position="321"/>
    </location>
</feature>
<dbReference type="Proteomes" id="UP000658390">
    <property type="component" value="Unassembled WGS sequence"/>
</dbReference>
<dbReference type="GO" id="GO:0000271">
    <property type="term" value="P:polysaccharide biosynthetic process"/>
    <property type="evidence" value="ECO:0007669"/>
    <property type="project" value="TreeGrafter"/>
</dbReference>
<feature type="active site" description="Proton donor" evidence="5">
    <location>
        <position position="137"/>
    </location>
</feature>
<dbReference type="GO" id="GO:0005829">
    <property type="term" value="C:cytosol"/>
    <property type="evidence" value="ECO:0007669"/>
    <property type="project" value="TreeGrafter"/>
</dbReference>
<evidence type="ECO:0000313" key="9">
    <source>
        <dbReference type="EMBL" id="MBJ2255597.1"/>
    </source>
</evidence>
<dbReference type="EC" id="5.1.3.13" evidence="3 7"/>
<reference evidence="9" key="1">
    <citation type="submission" date="2020-12" db="EMBL/GenBank/DDBJ databases">
        <title>Antibiotic resistance and phylogeny of Pseudomonas spp. isolated over three decades from chicken meat in the Norwegian food chain.</title>
        <authorList>
            <person name="Moen B."/>
        </authorList>
    </citation>
    <scope>NUCLEOTIDE SEQUENCE</scope>
    <source>
        <strain evidence="9">MF6762</strain>
    </source>
</reference>
<evidence type="ECO:0000256" key="3">
    <source>
        <dbReference type="ARBA" id="ARBA00012098"/>
    </source>
</evidence>
<comment type="caution">
    <text evidence="9">The sequence shown here is derived from an EMBL/GenBank/DDBJ whole genome shotgun (WGS) entry which is preliminary data.</text>
</comment>
<evidence type="ECO:0000256" key="7">
    <source>
        <dbReference type="RuleBase" id="RU364069"/>
    </source>
</evidence>
<dbReference type="NCBIfam" id="TIGR01221">
    <property type="entry name" value="rmlC"/>
    <property type="match status" value="1"/>
</dbReference>
<keyword evidence="7 9" id="KW-0413">Isomerase</keyword>
<dbReference type="UniPathway" id="UPA00124"/>
<comment type="subunit">
    <text evidence="7">Homodimer.</text>
</comment>
<dbReference type="AlphaFoldDB" id="A0A8I1FNT7"/>
<sequence length="325" mass="37191">MKIIRTAIPDVLIIEPTVFSDERGWFMESFNEQKFHQALNAFGLPVPGNFTQDNHSLSKKNVIRGLHYQLPPYAQGKLVRVTKGSAYDVAVDVRKNSPTFGQWVGVELNSHTKRILWIPEGFAHGFVALEDNTEFLYKTTRTYHRESERSIRWDDPEIGIDWPVEGEEIISDKDRNAPMLKEAEIFQLFSPGSFEEIELKVIGDERGSLIALEQGQNIPFNIKRAYYIFGTQPDVSRGYHAHRQLEQMVVCAAGSCRIFMDDGVVSDSVVLSSSNKALLIKNMIWREMHDFSSDCVLLVFASEHFNEADYIRSYDEFMVEVKNGK</sequence>
<evidence type="ECO:0000256" key="4">
    <source>
        <dbReference type="ARBA" id="ARBA00019595"/>
    </source>
</evidence>
<evidence type="ECO:0000313" key="10">
    <source>
        <dbReference type="Proteomes" id="UP000658390"/>
    </source>
</evidence>
<name>A0A8I1FNT7_9PSED</name>
<feature type="active site" description="Proton acceptor" evidence="5">
    <location>
        <position position="67"/>
    </location>
</feature>
<gene>
    <name evidence="9" type="primary">rfbC</name>
    <name evidence="9" type="ORF">JFT45_03585</name>
</gene>
<dbReference type="EMBL" id="JAEKCZ010000003">
    <property type="protein sequence ID" value="MBJ2255597.1"/>
    <property type="molecule type" value="Genomic_DNA"/>
</dbReference>
<dbReference type="CDD" id="cd20292">
    <property type="entry name" value="cupin_QdtA-like"/>
    <property type="match status" value="1"/>
</dbReference>
<protein>
    <recommendedName>
        <fullName evidence="4 7">dTDP-4-dehydrorhamnose 3,5-epimerase</fullName>
        <ecNumber evidence="3 7">5.1.3.13</ecNumber>
    </recommendedName>
    <alternativeName>
        <fullName evidence="7">Thymidine diphospho-4-keto-rhamnose 3,5-epimerase</fullName>
    </alternativeName>
</protein>